<evidence type="ECO:0000256" key="1">
    <source>
        <dbReference type="ARBA" id="ARBA00023239"/>
    </source>
</evidence>
<sequence length="271" mass="28944">MTTHDPERVERAAQMLWDAQFGQSPCAPLSQSFEGLSVQEAYAIQELVGRWRELRHGLDGARPARLVGHKIGLTSEAIQSWLKVNEPDFGLLLSDMVVNDSMVASTSTLLQPRAEAEVAFVLKEDLSGPGVTAAQVVHATEYVMAAIEIIDSRIADWKITYEDTIADNASSGLFVLGGRPQKIEDIDLRLCGMAMRKNGRVVSTGAGAACLGHPVNAVVWLANKLGEFGQGLKAGQVVLSGALGPVCDVAAGDYVEAEISGLGRVTVRFGE</sequence>
<protein>
    <submittedName>
        <fullName evidence="3">2-oxopent-4-enoate hydratase</fullName>
    </submittedName>
</protein>
<dbReference type="EMBL" id="VOSL01000020">
    <property type="protein sequence ID" value="TXD41239.1"/>
    <property type="molecule type" value="Genomic_DNA"/>
</dbReference>
<keyword evidence="1" id="KW-0456">Lyase</keyword>
<dbReference type="InterPro" id="IPR050772">
    <property type="entry name" value="Hydratase-Decarb/MhpD_sf"/>
</dbReference>
<dbReference type="PANTHER" id="PTHR30143">
    <property type="entry name" value="ACID HYDRATASE"/>
    <property type="match status" value="1"/>
</dbReference>
<evidence type="ECO:0000313" key="3">
    <source>
        <dbReference type="EMBL" id="TXD41239.1"/>
    </source>
</evidence>
<dbReference type="InterPro" id="IPR036663">
    <property type="entry name" value="Fumarylacetoacetase_C_sf"/>
</dbReference>
<proteinExistence type="predicted"/>
<dbReference type="PANTHER" id="PTHR30143:SF0">
    <property type="entry name" value="2-KETO-4-PENTENOATE HYDRATASE"/>
    <property type="match status" value="1"/>
</dbReference>
<reference evidence="3 4" key="1">
    <citation type="submission" date="2019-08" db="EMBL/GenBank/DDBJ databases">
        <title>Bradymonadales sp. TMQ2.</title>
        <authorList>
            <person name="Liang Q."/>
        </authorList>
    </citation>
    <scope>NUCLEOTIDE SEQUENCE [LARGE SCALE GENOMIC DNA]</scope>
    <source>
        <strain evidence="3 4">TMQ2</strain>
    </source>
</reference>
<dbReference type="GO" id="GO:0005737">
    <property type="term" value="C:cytoplasm"/>
    <property type="evidence" value="ECO:0007669"/>
    <property type="project" value="TreeGrafter"/>
</dbReference>
<dbReference type="RefSeq" id="WP_146973165.1">
    <property type="nucleotide sequence ID" value="NZ_VOSL01000020.1"/>
</dbReference>
<organism evidence="3 4">
    <name type="scientific">Lujinxingia vulgaris</name>
    <dbReference type="NCBI Taxonomy" id="2600176"/>
    <lineage>
        <taxon>Bacteria</taxon>
        <taxon>Deltaproteobacteria</taxon>
        <taxon>Bradymonadales</taxon>
        <taxon>Lujinxingiaceae</taxon>
        <taxon>Lujinxingia</taxon>
    </lineage>
</organism>
<dbReference type="SUPFAM" id="SSF56529">
    <property type="entry name" value="FAH"/>
    <property type="match status" value="1"/>
</dbReference>
<feature type="domain" description="Fumarylacetoacetase-like C-terminal" evidence="2">
    <location>
        <begin position="99"/>
        <end position="268"/>
    </location>
</feature>
<accession>A0A5C6XR06</accession>
<dbReference type="AlphaFoldDB" id="A0A5C6XR06"/>
<dbReference type="InterPro" id="IPR011234">
    <property type="entry name" value="Fumarylacetoacetase-like_C"/>
</dbReference>
<dbReference type="Gene3D" id="3.90.850.10">
    <property type="entry name" value="Fumarylacetoacetase-like, C-terminal domain"/>
    <property type="match status" value="1"/>
</dbReference>
<dbReference type="GO" id="GO:0008684">
    <property type="term" value="F:2-oxopent-4-enoate hydratase activity"/>
    <property type="evidence" value="ECO:0007669"/>
    <property type="project" value="TreeGrafter"/>
</dbReference>
<evidence type="ECO:0000259" key="2">
    <source>
        <dbReference type="Pfam" id="PF01557"/>
    </source>
</evidence>
<dbReference type="OrthoDB" id="9792137at2"/>
<dbReference type="Proteomes" id="UP000321046">
    <property type="component" value="Unassembled WGS sequence"/>
</dbReference>
<evidence type="ECO:0000313" key="4">
    <source>
        <dbReference type="Proteomes" id="UP000321046"/>
    </source>
</evidence>
<name>A0A5C6XR06_9DELT</name>
<gene>
    <name evidence="3" type="ORF">FRC96_04420</name>
</gene>
<dbReference type="Pfam" id="PF01557">
    <property type="entry name" value="FAA_hydrolase"/>
    <property type="match status" value="1"/>
</dbReference>
<comment type="caution">
    <text evidence="3">The sequence shown here is derived from an EMBL/GenBank/DDBJ whole genome shotgun (WGS) entry which is preliminary data.</text>
</comment>